<reference evidence="1 2" key="1">
    <citation type="submission" date="2019-07" db="EMBL/GenBank/DDBJ databases">
        <title>WGS assembly of Gossypium tomentosum.</title>
        <authorList>
            <person name="Chen Z.J."/>
            <person name="Sreedasyam A."/>
            <person name="Ando A."/>
            <person name="Song Q."/>
            <person name="De L."/>
            <person name="Hulse-Kemp A."/>
            <person name="Ding M."/>
            <person name="Ye W."/>
            <person name="Kirkbride R."/>
            <person name="Jenkins J."/>
            <person name="Plott C."/>
            <person name="Lovell J."/>
            <person name="Lin Y.-M."/>
            <person name="Vaughn R."/>
            <person name="Liu B."/>
            <person name="Li W."/>
            <person name="Simpson S."/>
            <person name="Scheffler B."/>
            <person name="Saski C."/>
            <person name="Grover C."/>
            <person name="Hu G."/>
            <person name="Conover J."/>
            <person name="Carlson J."/>
            <person name="Shu S."/>
            <person name="Boston L."/>
            <person name="Williams M."/>
            <person name="Peterson D."/>
            <person name="Mcgee K."/>
            <person name="Jones D."/>
            <person name="Wendel J."/>
            <person name="Stelly D."/>
            <person name="Grimwood J."/>
            <person name="Schmutz J."/>
        </authorList>
    </citation>
    <scope>NUCLEOTIDE SEQUENCE [LARGE SCALE GENOMIC DNA]</scope>
    <source>
        <strain evidence="1">7179.01</strain>
    </source>
</reference>
<sequence>MSHLEALLRPYKIKCPRFGGTDFRGWWLKLEQYFKVEGVIDSAKVKTVMLHLERKVHDRHHFYTQN</sequence>
<dbReference type="Proteomes" id="UP000322667">
    <property type="component" value="Chromosome D10"/>
</dbReference>
<organism evidence="1 2">
    <name type="scientific">Gossypium tomentosum</name>
    <name type="common">Hawaiian cotton</name>
    <name type="synonym">Gossypium sandvicense</name>
    <dbReference type="NCBI Taxonomy" id="34277"/>
    <lineage>
        <taxon>Eukaryota</taxon>
        <taxon>Viridiplantae</taxon>
        <taxon>Streptophyta</taxon>
        <taxon>Embryophyta</taxon>
        <taxon>Tracheophyta</taxon>
        <taxon>Spermatophyta</taxon>
        <taxon>Magnoliopsida</taxon>
        <taxon>eudicotyledons</taxon>
        <taxon>Gunneridae</taxon>
        <taxon>Pentapetalae</taxon>
        <taxon>rosids</taxon>
        <taxon>malvids</taxon>
        <taxon>Malvales</taxon>
        <taxon>Malvaceae</taxon>
        <taxon>Malvoideae</taxon>
        <taxon>Gossypium</taxon>
    </lineage>
</organism>
<evidence type="ECO:0000313" key="2">
    <source>
        <dbReference type="Proteomes" id="UP000322667"/>
    </source>
</evidence>
<evidence type="ECO:0008006" key="3">
    <source>
        <dbReference type="Google" id="ProtNLM"/>
    </source>
</evidence>
<gene>
    <name evidence="1" type="ORF">ES332_D10G061000v1</name>
</gene>
<evidence type="ECO:0000313" key="1">
    <source>
        <dbReference type="EMBL" id="TYH48345.1"/>
    </source>
</evidence>
<name>A0A5D2J1Q2_GOSTO</name>
<proteinExistence type="predicted"/>
<dbReference type="EMBL" id="CM017632">
    <property type="protein sequence ID" value="TYH48345.1"/>
    <property type="molecule type" value="Genomic_DNA"/>
</dbReference>
<keyword evidence="2" id="KW-1185">Reference proteome</keyword>
<accession>A0A5D2J1Q2</accession>
<dbReference type="AlphaFoldDB" id="A0A5D2J1Q2"/>
<protein>
    <recommendedName>
        <fullName evidence="3">Retrotransposon gag domain-containing protein</fullName>
    </recommendedName>
</protein>